<feature type="region of interest" description="Disordered" evidence="2">
    <location>
        <begin position="1"/>
        <end position="35"/>
    </location>
</feature>
<feature type="coiled-coil region" evidence="1">
    <location>
        <begin position="145"/>
        <end position="197"/>
    </location>
</feature>
<dbReference type="InterPro" id="IPR032736">
    <property type="entry name" value="Hinderin"/>
</dbReference>
<name>A0A6P7TDE2_9MOLL</name>
<dbReference type="PANTHER" id="PTHR28375">
    <property type="entry name" value="PROTEIN HINDERIN"/>
    <property type="match status" value="1"/>
</dbReference>
<dbReference type="PANTHER" id="PTHR28375:SF1">
    <property type="entry name" value="PROTEIN HINDERIN"/>
    <property type="match status" value="1"/>
</dbReference>
<evidence type="ECO:0000256" key="1">
    <source>
        <dbReference type="SAM" id="Coils"/>
    </source>
</evidence>
<evidence type="ECO:0000313" key="4">
    <source>
        <dbReference type="RefSeq" id="XP_029647621.2"/>
    </source>
</evidence>
<feature type="region of interest" description="Disordered" evidence="2">
    <location>
        <begin position="339"/>
        <end position="382"/>
    </location>
</feature>
<evidence type="ECO:0000256" key="2">
    <source>
        <dbReference type="SAM" id="MobiDB-lite"/>
    </source>
</evidence>
<gene>
    <name evidence="4" type="primary">LOC115221559</name>
</gene>
<keyword evidence="1" id="KW-0175">Coiled coil</keyword>
<dbReference type="RefSeq" id="XP_029647621.2">
    <property type="nucleotide sequence ID" value="XM_029791761.2"/>
</dbReference>
<dbReference type="KEGG" id="osn:115221559"/>
<dbReference type="Pfam" id="PF15369">
    <property type="entry name" value="KIAA1328"/>
    <property type="match status" value="1"/>
</dbReference>
<dbReference type="AlphaFoldDB" id="A0A6P7TDE2"/>
<feature type="compositionally biased region" description="Basic and acidic residues" evidence="2">
    <location>
        <begin position="354"/>
        <end position="367"/>
    </location>
</feature>
<organism evidence="3 4">
    <name type="scientific">Octopus sinensis</name>
    <name type="common">East Asian common octopus</name>
    <dbReference type="NCBI Taxonomy" id="2607531"/>
    <lineage>
        <taxon>Eukaryota</taxon>
        <taxon>Metazoa</taxon>
        <taxon>Spiralia</taxon>
        <taxon>Lophotrochozoa</taxon>
        <taxon>Mollusca</taxon>
        <taxon>Cephalopoda</taxon>
        <taxon>Coleoidea</taxon>
        <taxon>Octopodiformes</taxon>
        <taxon>Octopoda</taxon>
        <taxon>Incirrata</taxon>
        <taxon>Octopodidae</taxon>
        <taxon>Octopus</taxon>
    </lineage>
</organism>
<feature type="region of interest" description="Disordered" evidence="2">
    <location>
        <begin position="87"/>
        <end position="125"/>
    </location>
</feature>
<accession>A0A6P7TDE2</accession>
<feature type="compositionally biased region" description="Polar residues" evidence="2">
    <location>
        <begin position="87"/>
        <end position="118"/>
    </location>
</feature>
<reference evidence="4" key="1">
    <citation type="submission" date="2025-08" db="UniProtKB">
        <authorList>
            <consortium name="RefSeq"/>
        </authorList>
    </citation>
    <scope>IDENTIFICATION</scope>
</reference>
<proteinExistence type="predicted"/>
<sequence length="769" mass="86512">MATGLSLQRRETGEARNSSPSGWRRPSTDGSLNANSWTKNDIVWKSEDSCATRVYIPGVDMNCNKRARKVKWQPCKEVHFKSPLLTNSRHNLISPQTDPMSSDPKTSRLSGKLSASTKLSDDANSAEDHSKVLLKDLCHEDKLRVANLILELAKLGDERDNVKEQLNKERGNFEVQIQRLTDQLKTLTDDHKQILCKMMDCQHLLSIYQHILTEIQDQKRNPKSDQNLQEIINTKENVQHRTISQECACEHVAKQQPVFKTHECVSNQGNHCNLPSDICVHHSKTATMSLSRNNSNISNPQNSNSLNIHSSRRLPHHKKANLVSHVARKDLRPAKYIFKTSPRDEPQNCANGEIPRERSLKDIREASAKSTSSQKGLAPSEMNYTEECTEDLAGAKINISKTREPVSLHAEEMVTSKDHLEKPKSKCDKLNERRLFGPLQEPIMSSTQRSSEFAYSGSVCSQNTVANAVNAGAGHHSFRSAFSLPETLHSYKRLAHLNFSDTSHSRNNIYNNYAKHKTSSLRSSLHSLPNVLLQAAPSRNTDLTNKAVLSDKTNEGELHNTSLQSNASKTSHPDLLANNLNAAQFCQMDFEERRQFLVKQRELLNEERNRLMSILNHPDIKPLQLNSISNRKNSIPELSFTSQAIPISCQDKENSCNISEDTEEASLKSEIVSKEPCDEVVSDSNLGEVVTKVNSEDCCSVSSQSSSKQSSLCLADLIDSIESDLPLAHKQHFPKKSHRLSPKLTKPFQSEKLEEICEREILKDVFFLN</sequence>
<dbReference type="Proteomes" id="UP000515154">
    <property type="component" value="Linkage group LG18"/>
</dbReference>
<keyword evidence="3" id="KW-1185">Reference proteome</keyword>
<protein>
    <submittedName>
        <fullName evidence="4">Uncharacterized protein LOC115221559 isoform X1</fullName>
    </submittedName>
</protein>
<evidence type="ECO:0000313" key="3">
    <source>
        <dbReference type="Proteomes" id="UP000515154"/>
    </source>
</evidence>